<comment type="caution">
    <text evidence="2">The sequence shown here is derived from an EMBL/GenBank/DDBJ whole genome shotgun (WGS) entry which is preliminary data.</text>
</comment>
<evidence type="ECO:0000313" key="3">
    <source>
        <dbReference type="Proteomes" id="UP001430377"/>
    </source>
</evidence>
<evidence type="ECO:0000256" key="1">
    <source>
        <dbReference type="SAM" id="Phobius"/>
    </source>
</evidence>
<keyword evidence="1" id="KW-1133">Transmembrane helix</keyword>
<keyword evidence="1" id="KW-0472">Membrane</keyword>
<organism evidence="2 3">
    <name type="scientific">Haloarcula rubra</name>
    <dbReference type="NCBI Taxonomy" id="2487747"/>
    <lineage>
        <taxon>Archaea</taxon>
        <taxon>Methanobacteriati</taxon>
        <taxon>Methanobacteriota</taxon>
        <taxon>Stenosarchaea group</taxon>
        <taxon>Halobacteria</taxon>
        <taxon>Halobacteriales</taxon>
        <taxon>Haloarculaceae</taxon>
        <taxon>Haloarcula</taxon>
    </lineage>
</organism>
<reference evidence="2 3" key="1">
    <citation type="submission" date="2021-06" db="EMBL/GenBank/DDBJ databases">
        <title>Halomicroarcula sp. a new haloarchaeum isolated from saline soil.</title>
        <authorList>
            <person name="Duran-Viseras A."/>
            <person name="Sanchez-Porro C."/>
            <person name="Ventosa A."/>
        </authorList>
    </citation>
    <scope>NUCLEOTIDE SEQUENCE [LARGE SCALE GENOMIC DNA]</scope>
    <source>
        <strain evidence="2 3">F13</strain>
    </source>
</reference>
<dbReference type="RefSeq" id="WP_220617184.1">
    <property type="nucleotide sequence ID" value="NZ_RKLR01000001.1"/>
</dbReference>
<dbReference type="AlphaFoldDB" id="A0AAW4PP96"/>
<gene>
    <name evidence="2" type="ORF">EGH21_04100</name>
</gene>
<proteinExistence type="predicted"/>
<dbReference type="Proteomes" id="UP001430377">
    <property type="component" value="Unassembled WGS sequence"/>
</dbReference>
<name>A0AAW4PP96_9EURY</name>
<dbReference type="EMBL" id="RKLR01000001">
    <property type="protein sequence ID" value="MBX0322212.1"/>
    <property type="molecule type" value="Genomic_DNA"/>
</dbReference>
<accession>A0AAW4PP96</accession>
<keyword evidence="1" id="KW-0812">Transmembrane</keyword>
<keyword evidence="3" id="KW-1185">Reference proteome</keyword>
<sequence>MGLSPIHSRTGLDLPLAPDTGAVFLAIGVLVVLVIGYDIYQEHYSSEVDRGD</sequence>
<protein>
    <submittedName>
        <fullName evidence="2">Uncharacterized protein</fullName>
    </submittedName>
</protein>
<feature type="transmembrane region" description="Helical" evidence="1">
    <location>
        <begin position="20"/>
        <end position="40"/>
    </location>
</feature>
<evidence type="ECO:0000313" key="2">
    <source>
        <dbReference type="EMBL" id="MBX0322212.1"/>
    </source>
</evidence>